<reference evidence="4" key="1">
    <citation type="submission" date="2018-05" db="EMBL/GenBank/DDBJ databases">
        <authorList>
            <person name="Lanie J.A."/>
            <person name="Ng W.-L."/>
            <person name="Kazmierczak K.M."/>
            <person name="Andrzejewski T.M."/>
            <person name="Davidsen T.M."/>
            <person name="Wayne K.J."/>
            <person name="Tettelin H."/>
            <person name="Glass J.I."/>
            <person name="Rusch D."/>
            <person name="Podicherti R."/>
            <person name="Tsui H.-C.T."/>
            <person name="Winkler M.E."/>
        </authorList>
    </citation>
    <scope>NUCLEOTIDE SEQUENCE</scope>
</reference>
<dbReference type="PROSITE" id="PS50889">
    <property type="entry name" value="S4"/>
    <property type="match status" value="1"/>
</dbReference>
<dbReference type="NCBIfam" id="TIGR00005">
    <property type="entry name" value="rluA_subfam"/>
    <property type="match status" value="1"/>
</dbReference>
<organism evidence="4">
    <name type="scientific">marine metagenome</name>
    <dbReference type="NCBI Taxonomy" id="408172"/>
    <lineage>
        <taxon>unclassified sequences</taxon>
        <taxon>metagenomes</taxon>
        <taxon>ecological metagenomes</taxon>
    </lineage>
</organism>
<dbReference type="PANTHER" id="PTHR21600:SF44">
    <property type="entry name" value="RIBOSOMAL LARGE SUBUNIT PSEUDOURIDINE SYNTHASE D"/>
    <property type="match status" value="1"/>
</dbReference>
<dbReference type="GO" id="GO:0000455">
    <property type="term" value="P:enzyme-directed rRNA pseudouridine synthesis"/>
    <property type="evidence" value="ECO:0007669"/>
    <property type="project" value="TreeGrafter"/>
</dbReference>
<dbReference type="NCBIfam" id="NF008385">
    <property type="entry name" value="PRK11180.1"/>
    <property type="match status" value="1"/>
</dbReference>
<accession>A0A381TFG3</accession>
<keyword evidence="2" id="KW-0413">Isomerase</keyword>
<dbReference type="InterPro" id="IPR050188">
    <property type="entry name" value="RluA_PseudoU_synthase"/>
</dbReference>
<dbReference type="Gene3D" id="3.10.290.10">
    <property type="entry name" value="RNA-binding S4 domain"/>
    <property type="match status" value="1"/>
</dbReference>
<dbReference type="CDD" id="cd02869">
    <property type="entry name" value="PseudoU_synth_RluA_like"/>
    <property type="match status" value="1"/>
</dbReference>
<comment type="similarity">
    <text evidence="1">Belongs to the pseudouridine synthase RluA family.</text>
</comment>
<dbReference type="GO" id="GO:0003723">
    <property type="term" value="F:RNA binding"/>
    <property type="evidence" value="ECO:0007669"/>
    <property type="project" value="InterPro"/>
</dbReference>
<dbReference type="InterPro" id="IPR020103">
    <property type="entry name" value="PsdUridine_synth_cat_dom_sf"/>
</dbReference>
<proteinExistence type="inferred from homology"/>
<dbReference type="Pfam" id="PF00849">
    <property type="entry name" value="PseudoU_synth_2"/>
    <property type="match status" value="1"/>
</dbReference>
<dbReference type="AlphaFoldDB" id="A0A381TFG3"/>
<dbReference type="SUPFAM" id="SSF55120">
    <property type="entry name" value="Pseudouridine synthase"/>
    <property type="match status" value="1"/>
</dbReference>
<evidence type="ECO:0000256" key="1">
    <source>
        <dbReference type="ARBA" id="ARBA00010876"/>
    </source>
</evidence>
<dbReference type="CDD" id="cd00165">
    <property type="entry name" value="S4"/>
    <property type="match status" value="1"/>
</dbReference>
<protein>
    <recommendedName>
        <fullName evidence="3">Pseudouridine synthase RsuA/RluA-like domain-containing protein</fullName>
    </recommendedName>
</protein>
<dbReference type="GO" id="GO:0009982">
    <property type="term" value="F:pseudouridine synthase activity"/>
    <property type="evidence" value="ECO:0007669"/>
    <property type="project" value="InterPro"/>
</dbReference>
<dbReference type="EMBL" id="UINC01004514">
    <property type="protein sequence ID" value="SVA14882.1"/>
    <property type="molecule type" value="Genomic_DNA"/>
</dbReference>
<name>A0A381TFG3_9ZZZZ</name>
<sequence length="328" mass="37226">MDQKAINLIVDEDNNNQRFDKVVATLLQDFSRMTIKNWINSGNVLLDNHTAEPKTKVYKGQKIQVFPITEDRQETVAEKIDFGVAYEDEDLLIVDKPSGLVVHPGHGNPTGTLQNGLLYYLPSLKNLPRGGLIHRLDKDTSGLLVIAKTSHSYTKMVSALEKRKILREYRAICVGAMSSGGKVDAKISRDTKNRIKFAISKNGKHALTHFRILKKFEQHTYIGLRLDTGRTHQIRVHMSHIKYPLLGDPLYGKRLIVPQRASKTLQSELQQFKRQALHANKISLSHPISHEELTIKSKIPEDILSILVALSNDQMNREDIENLKYPQT</sequence>
<dbReference type="PROSITE" id="PS01129">
    <property type="entry name" value="PSI_RLU"/>
    <property type="match status" value="1"/>
</dbReference>
<dbReference type="InterPro" id="IPR006224">
    <property type="entry name" value="PsdUridine_synth_RluA-like_CS"/>
</dbReference>
<dbReference type="InterPro" id="IPR006145">
    <property type="entry name" value="PsdUridine_synth_RsuA/RluA"/>
</dbReference>
<dbReference type="PANTHER" id="PTHR21600">
    <property type="entry name" value="MITOCHONDRIAL RNA PSEUDOURIDINE SYNTHASE"/>
    <property type="match status" value="1"/>
</dbReference>
<feature type="domain" description="Pseudouridine synthase RsuA/RluA-like" evidence="3">
    <location>
        <begin position="90"/>
        <end position="240"/>
    </location>
</feature>
<dbReference type="SUPFAM" id="SSF55174">
    <property type="entry name" value="Alpha-L RNA-binding motif"/>
    <property type="match status" value="1"/>
</dbReference>
<dbReference type="Gene3D" id="3.30.2350.10">
    <property type="entry name" value="Pseudouridine synthase"/>
    <property type="match status" value="1"/>
</dbReference>
<gene>
    <name evidence="4" type="ORF">METZ01_LOCUS67736</name>
</gene>
<evidence type="ECO:0000256" key="2">
    <source>
        <dbReference type="ARBA" id="ARBA00023235"/>
    </source>
</evidence>
<evidence type="ECO:0000259" key="3">
    <source>
        <dbReference type="Pfam" id="PF00849"/>
    </source>
</evidence>
<dbReference type="InterPro" id="IPR036986">
    <property type="entry name" value="S4_RNA-bd_sf"/>
</dbReference>
<evidence type="ECO:0000313" key="4">
    <source>
        <dbReference type="EMBL" id="SVA14882.1"/>
    </source>
</evidence>
<dbReference type="InterPro" id="IPR006225">
    <property type="entry name" value="PsdUridine_synth_RluC/D"/>
</dbReference>